<protein>
    <submittedName>
        <fullName evidence="2">Uncharacterized protein</fullName>
    </submittedName>
</protein>
<name>A0A1V4CZ32_9ACTN</name>
<feature type="region of interest" description="Disordered" evidence="1">
    <location>
        <begin position="29"/>
        <end position="61"/>
    </location>
</feature>
<keyword evidence="3" id="KW-1185">Reference proteome</keyword>
<proteinExistence type="predicted"/>
<gene>
    <name evidence="2" type="ORF">VT50_0226555</name>
</gene>
<evidence type="ECO:0000256" key="1">
    <source>
        <dbReference type="SAM" id="MobiDB-lite"/>
    </source>
</evidence>
<dbReference type="Proteomes" id="UP000033615">
    <property type="component" value="Unassembled WGS sequence"/>
</dbReference>
<reference evidence="2" key="1">
    <citation type="submission" date="2016-12" db="EMBL/GenBank/DDBJ databases">
        <title>Genome sequence of Streptomyces antioxidans MUSC 164.</title>
        <authorList>
            <person name="Lee L.-H."/>
            <person name="Ser H.-L."/>
        </authorList>
    </citation>
    <scope>NUCLEOTIDE SEQUENCE [LARGE SCALE GENOMIC DNA]</scope>
    <source>
        <strain evidence="2">MUSC 164</strain>
    </source>
</reference>
<sequence>MTGLGRYFLAEPSDPAAVRDVLHHLATLTEPVRDPDHGGRGRLPGWFSPPSPQALSGPGREWLPDQETAIRRLAHWLMSWRQDDENTRAVVARRGLRRTGTGRRTARVAAPIG</sequence>
<comment type="caution">
    <text evidence="2">The sequence shown here is derived from an EMBL/GenBank/DDBJ whole genome shotgun (WGS) entry which is preliminary data.</text>
</comment>
<dbReference type="EMBL" id="LAKD02000078">
    <property type="protein sequence ID" value="OPF74291.1"/>
    <property type="molecule type" value="Genomic_DNA"/>
</dbReference>
<dbReference type="RefSeq" id="WP_053048837.1">
    <property type="nucleotide sequence ID" value="NZ_LAKD02000078.1"/>
</dbReference>
<organism evidence="2 3">
    <name type="scientific">Streptomyces antioxidans</name>
    <dbReference type="NCBI Taxonomy" id="1507734"/>
    <lineage>
        <taxon>Bacteria</taxon>
        <taxon>Bacillati</taxon>
        <taxon>Actinomycetota</taxon>
        <taxon>Actinomycetes</taxon>
        <taxon>Kitasatosporales</taxon>
        <taxon>Streptomycetaceae</taxon>
        <taxon>Streptomyces</taxon>
    </lineage>
</organism>
<evidence type="ECO:0000313" key="2">
    <source>
        <dbReference type="EMBL" id="OPF74291.1"/>
    </source>
</evidence>
<accession>A0A1V4CZ32</accession>
<evidence type="ECO:0000313" key="3">
    <source>
        <dbReference type="Proteomes" id="UP000033615"/>
    </source>
</evidence>
<dbReference type="AlphaFoldDB" id="A0A1V4CZ32"/>